<gene>
    <name evidence="2" type="ORF">M427DRAFT_354224</name>
</gene>
<organism evidence="2 3">
    <name type="scientific">Gonapodya prolifera (strain JEL478)</name>
    <name type="common">Monoblepharis prolifera</name>
    <dbReference type="NCBI Taxonomy" id="1344416"/>
    <lineage>
        <taxon>Eukaryota</taxon>
        <taxon>Fungi</taxon>
        <taxon>Fungi incertae sedis</taxon>
        <taxon>Chytridiomycota</taxon>
        <taxon>Chytridiomycota incertae sedis</taxon>
        <taxon>Monoblepharidomycetes</taxon>
        <taxon>Monoblepharidales</taxon>
        <taxon>Gonapodyaceae</taxon>
        <taxon>Gonapodya</taxon>
    </lineage>
</organism>
<keyword evidence="3" id="KW-1185">Reference proteome</keyword>
<evidence type="ECO:0000256" key="1">
    <source>
        <dbReference type="SAM" id="MobiDB-lite"/>
    </source>
</evidence>
<evidence type="ECO:0000313" key="2">
    <source>
        <dbReference type="EMBL" id="KXS14067.1"/>
    </source>
</evidence>
<sequence>MDSPRTEQPPAYHLQVPAWSPPFQQVPVEEKKAQPDVQPAPLRMAPPSDAVKPGDPRVMMHLTVPIHPGVNRMDSMVESVASYTSGWFCCGRG</sequence>
<evidence type="ECO:0000313" key="3">
    <source>
        <dbReference type="Proteomes" id="UP000070544"/>
    </source>
</evidence>
<feature type="region of interest" description="Disordered" evidence="1">
    <location>
        <begin position="28"/>
        <end position="55"/>
    </location>
</feature>
<accession>A0A139ABE3</accession>
<dbReference type="AlphaFoldDB" id="A0A139ABE3"/>
<reference evidence="2 3" key="1">
    <citation type="journal article" date="2015" name="Genome Biol. Evol.">
        <title>Phylogenomic analyses indicate that early fungi evolved digesting cell walls of algal ancestors of land plants.</title>
        <authorList>
            <person name="Chang Y."/>
            <person name="Wang S."/>
            <person name="Sekimoto S."/>
            <person name="Aerts A.L."/>
            <person name="Choi C."/>
            <person name="Clum A."/>
            <person name="LaButti K.M."/>
            <person name="Lindquist E.A."/>
            <person name="Yee Ngan C."/>
            <person name="Ohm R.A."/>
            <person name="Salamov A.A."/>
            <person name="Grigoriev I.V."/>
            <person name="Spatafora J.W."/>
            <person name="Berbee M.L."/>
        </authorList>
    </citation>
    <scope>NUCLEOTIDE SEQUENCE [LARGE SCALE GENOMIC DNA]</scope>
    <source>
        <strain evidence="2 3">JEL478</strain>
    </source>
</reference>
<name>A0A139ABE3_GONPJ</name>
<dbReference type="Proteomes" id="UP000070544">
    <property type="component" value="Unassembled WGS sequence"/>
</dbReference>
<dbReference type="EMBL" id="KQ965771">
    <property type="protein sequence ID" value="KXS14067.1"/>
    <property type="molecule type" value="Genomic_DNA"/>
</dbReference>
<proteinExistence type="predicted"/>
<protein>
    <submittedName>
        <fullName evidence="2">Uncharacterized protein</fullName>
    </submittedName>
</protein>